<dbReference type="AlphaFoldDB" id="A0A7W3T9J7"/>
<accession>A0A7W3T9J7</accession>
<dbReference type="EMBL" id="VKHT01000007">
    <property type="protein sequence ID" value="MBB0242642.1"/>
    <property type="molecule type" value="Genomic_DNA"/>
</dbReference>
<proteinExistence type="predicted"/>
<comment type="caution">
    <text evidence="1">The sequence shown here is derived from an EMBL/GenBank/DDBJ whole genome shotgun (WGS) entry which is preliminary data.</text>
</comment>
<reference evidence="2" key="1">
    <citation type="submission" date="2019-10" db="EMBL/GenBank/DDBJ databases">
        <title>Streptomyces sp. nov., a novel actinobacterium isolated from alkaline environment.</title>
        <authorList>
            <person name="Golinska P."/>
        </authorList>
    </citation>
    <scope>NUCLEOTIDE SEQUENCE [LARGE SCALE GENOMIC DNA]</scope>
    <source>
        <strain evidence="2">DSM 42118</strain>
    </source>
</reference>
<keyword evidence="2" id="KW-1185">Reference proteome</keyword>
<gene>
    <name evidence="1" type="ORF">FNQ90_00595</name>
</gene>
<sequence>MTDIRATPAFRSLTARTDAVLLTRGLQVEPTAVRGVLAQVVTVTAERIGLDEEEALHLVSPETVADLIVRAADVRLDGAEDVHAVRPVRVDARTVPADLGTLGRLVMAAAQAGKYAATNHDGRAAAHLMDLATELGATLTADPAGNDGSMVPVGVLDELADHLDRTIARIEEAEWSICPCGEDHDQTDVDTGAARTMRHDATLARELRRLGD</sequence>
<dbReference type="Proteomes" id="UP000538929">
    <property type="component" value="Unassembled WGS sequence"/>
</dbReference>
<name>A0A7W3T9J7_9ACTN</name>
<evidence type="ECO:0000313" key="1">
    <source>
        <dbReference type="EMBL" id="MBB0242642.1"/>
    </source>
</evidence>
<organism evidence="1 2">
    <name type="scientific">Streptomyces alkaliphilus</name>
    <dbReference type="NCBI Taxonomy" id="1472722"/>
    <lineage>
        <taxon>Bacteria</taxon>
        <taxon>Bacillati</taxon>
        <taxon>Actinomycetota</taxon>
        <taxon>Actinomycetes</taxon>
        <taxon>Kitasatosporales</taxon>
        <taxon>Streptomycetaceae</taxon>
        <taxon>Streptomyces</taxon>
    </lineage>
</organism>
<dbReference type="RefSeq" id="WP_182604439.1">
    <property type="nucleotide sequence ID" value="NZ_VKHT01000007.1"/>
</dbReference>
<protein>
    <submittedName>
        <fullName evidence="1">Uncharacterized protein</fullName>
    </submittedName>
</protein>
<evidence type="ECO:0000313" key="2">
    <source>
        <dbReference type="Proteomes" id="UP000538929"/>
    </source>
</evidence>